<gene>
    <name evidence="1" type="ORF">UFOPK2366_00710</name>
</gene>
<dbReference type="AlphaFoldDB" id="A0A6J6NTP0"/>
<proteinExistence type="predicted"/>
<reference evidence="1" key="1">
    <citation type="submission" date="2020-05" db="EMBL/GenBank/DDBJ databases">
        <authorList>
            <person name="Chiriac C."/>
            <person name="Salcher M."/>
            <person name="Ghai R."/>
            <person name="Kavagutti S V."/>
        </authorList>
    </citation>
    <scope>NUCLEOTIDE SEQUENCE</scope>
</reference>
<name>A0A6J6NTP0_9ZZZZ</name>
<organism evidence="1">
    <name type="scientific">freshwater metagenome</name>
    <dbReference type="NCBI Taxonomy" id="449393"/>
    <lineage>
        <taxon>unclassified sequences</taxon>
        <taxon>metagenomes</taxon>
        <taxon>ecological metagenomes</taxon>
    </lineage>
</organism>
<protein>
    <submittedName>
        <fullName evidence="1">Unannotated protein</fullName>
    </submittedName>
</protein>
<dbReference type="Gene3D" id="3.40.50.300">
    <property type="entry name" value="P-loop containing nucleotide triphosphate hydrolases"/>
    <property type="match status" value="1"/>
</dbReference>
<sequence length="61" mass="7012">MYELLRITPELRRLIVGWATTEELRRLAVAQGMRTMLREAMSLVESDTTTISEAVRTLFAN</sequence>
<evidence type="ECO:0000313" key="1">
    <source>
        <dbReference type="EMBL" id="CAB4690130.1"/>
    </source>
</evidence>
<dbReference type="EMBL" id="CAEZXM010000110">
    <property type="protein sequence ID" value="CAB4690130.1"/>
    <property type="molecule type" value="Genomic_DNA"/>
</dbReference>
<accession>A0A6J6NTP0</accession>
<dbReference type="InterPro" id="IPR027417">
    <property type="entry name" value="P-loop_NTPase"/>
</dbReference>